<organism evidence="8 9">
    <name type="scientific">Companilactobacillus nantensis DSM 16982</name>
    <dbReference type="NCBI Taxonomy" id="1423774"/>
    <lineage>
        <taxon>Bacteria</taxon>
        <taxon>Bacillati</taxon>
        <taxon>Bacillota</taxon>
        <taxon>Bacilli</taxon>
        <taxon>Lactobacillales</taxon>
        <taxon>Lactobacillaceae</taxon>
        <taxon>Companilactobacillus</taxon>
    </lineage>
</organism>
<dbReference type="InterPro" id="IPR038766">
    <property type="entry name" value="Membrane_comp_ABC_pdt"/>
</dbReference>
<feature type="domain" description="ABC3 transporter permease C-terminal" evidence="7">
    <location>
        <begin position="322"/>
        <end position="438"/>
    </location>
</feature>
<dbReference type="InterPro" id="IPR003838">
    <property type="entry name" value="ABC3_permease_C"/>
</dbReference>
<feature type="transmembrane region" description="Helical" evidence="6">
    <location>
        <begin position="775"/>
        <end position="793"/>
    </location>
</feature>
<evidence type="ECO:0000256" key="4">
    <source>
        <dbReference type="ARBA" id="ARBA00022989"/>
    </source>
</evidence>
<evidence type="ECO:0000256" key="6">
    <source>
        <dbReference type="SAM" id="Phobius"/>
    </source>
</evidence>
<comment type="subcellular location">
    <subcellularLocation>
        <location evidence="1">Cell membrane</location>
        <topology evidence="1">Multi-pass membrane protein</topology>
    </subcellularLocation>
</comment>
<feature type="transmembrane region" description="Helical" evidence="6">
    <location>
        <begin position="323"/>
        <end position="342"/>
    </location>
</feature>
<evidence type="ECO:0000256" key="5">
    <source>
        <dbReference type="ARBA" id="ARBA00023136"/>
    </source>
</evidence>
<evidence type="ECO:0000256" key="2">
    <source>
        <dbReference type="ARBA" id="ARBA00022475"/>
    </source>
</evidence>
<feature type="transmembrane region" description="Helical" evidence="6">
    <location>
        <begin position="723"/>
        <end position="742"/>
    </location>
</feature>
<evidence type="ECO:0000313" key="8">
    <source>
        <dbReference type="EMBL" id="KRM18575.1"/>
    </source>
</evidence>
<feature type="transmembrane region" description="Helical" evidence="6">
    <location>
        <begin position="363"/>
        <end position="385"/>
    </location>
</feature>
<evidence type="ECO:0000259" key="7">
    <source>
        <dbReference type="Pfam" id="PF02687"/>
    </source>
</evidence>
<feature type="transmembrane region" description="Helical" evidence="6">
    <location>
        <begin position="21"/>
        <end position="38"/>
    </location>
</feature>
<feature type="transmembrane region" description="Helical" evidence="6">
    <location>
        <begin position="413"/>
        <end position="435"/>
    </location>
</feature>
<keyword evidence="3 6" id="KW-0812">Transmembrane</keyword>
<sequence length="852" mass="95187">MELKILNKNILREFKFSLARFISIATLLALGVFILIGLKVTGNDMRQTANNYYTSHKMADAVIKSTSDISKSDQDKIKKFNHIKTIEFTNNTDGLISGSNQSIRVQAKTTKLSINKLASGRLPKKDNEIALSSRAKTKYKIGDYITLNNKSHNELSSLKHSKYKIVGFVTSADYLLKQNLGATNVGTGQIDTYGVVTKEAFKSTTPSIALISYDNLIGTSYSNKYEKRVEKNVSQTESDVRNLSQNRQKSIISQFDKQLAAQMPALTKAYGSKTNQVIAKEKKQVAKKSQALTYTIQSRNDYNQGYNQYGEDAKRIDVLSNTFPLIFFAVAILVVLITMSRMGEEKRLELGTLRALGYSKFSAMKVFLLYGFLASALGTTIGAWLGTTFLPRKIFAAYTANFVIPNFITPISWSWIGLSFAITILCTVLPAVYVAGNSLREKPATLMLPKPPKKGSKILLEHIPFLWKRFSFNYKVTLRNLFRYKFKSLMTIVGILGCTALLITGFGIKDSLSGIVNTQYKDIIHYDIIGMYNTSDSGDNIDNYKNYVKNLKGVKSQTSIYYEGVTAKSSDMVNNQQISMIIPKSNDKFSKYVTLQTPSAHKKITLSSNGATITQKLAKVMNVNVGDKMTIKDSTGKKHKIKVASITEMYAGHDIYMSSSYYKKVFNKSVSYNSLMMRLTNRSESNIDSISRKLTKQAASKTVIQSDDAKQTINNILNGLNNLVLIIIIAASLLAFVVLFTLTNINVSERIRELSTIKVLGFYPMEVVMYIYRDTFILTIIGILLGYVGGGWLHNYIMQTLPPETAMADLTLLWSNFTISGLMTIIFSIVVMIFMARKIKNVDMLGALKSVD</sequence>
<feature type="domain" description="ABC3 transporter permease C-terminal" evidence="7">
    <location>
        <begin position="726"/>
        <end position="841"/>
    </location>
</feature>
<dbReference type="STRING" id="1423774.FD31_GL000056"/>
<dbReference type="Proteomes" id="UP000051302">
    <property type="component" value="Unassembled WGS sequence"/>
</dbReference>
<dbReference type="Pfam" id="PF02687">
    <property type="entry name" value="FtsX"/>
    <property type="match status" value="2"/>
</dbReference>
<keyword evidence="4 6" id="KW-1133">Transmembrane helix</keyword>
<dbReference type="EMBL" id="AZFV01000001">
    <property type="protein sequence ID" value="KRM18575.1"/>
    <property type="molecule type" value="Genomic_DNA"/>
</dbReference>
<name>A0A0R1WLD7_9LACO</name>
<accession>A0A0R1WLD7</accession>
<comment type="caution">
    <text evidence="8">The sequence shown here is derived from an EMBL/GenBank/DDBJ whole genome shotgun (WGS) entry which is preliminary data.</text>
</comment>
<evidence type="ECO:0000256" key="3">
    <source>
        <dbReference type="ARBA" id="ARBA00022692"/>
    </source>
</evidence>
<dbReference type="AlphaFoldDB" id="A0A0R1WLD7"/>
<gene>
    <name evidence="8" type="ORF">FD31_GL000056</name>
</gene>
<dbReference type="PANTHER" id="PTHR30287:SF1">
    <property type="entry name" value="INNER MEMBRANE PROTEIN"/>
    <property type="match status" value="1"/>
</dbReference>
<feature type="transmembrane region" description="Helical" evidence="6">
    <location>
        <begin position="813"/>
        <end position="835"/>
    </location>
</feature>
<feature type="transmembrane region" description="Helical" evidence="6">
    <location>
        <begin position="489"/>
        <end position="508"/>
    </location>
</feature>
<dbReference type="PANTHER" id="PTHR30287">
    <property type="entry name" value="MEMBRANE COMPONENT OF PREDICTED ABC SUPERFAMILY METABOLITE UPTAKE TRANSPORTER"/>
    <property type="match status" value="1"/>
</dbReference>
<keyword evidence="5 6" id="KW-0472">Membrane</keyword>
<evidence type="ECO:0000313" key="9">
    <source>
        <dbReference type="Proteomes" id="UP000051302"/>
    </source>
</evidence>
<keyword evidence="2" id="KW-1003">Cell membrane</keyword>
<dbReference type="PATRIC" id="fig|1423774.3.peg.56"/>
<proteinExistence type="predicted"/>
<dbReference type="GO" id="GO:0005886">
    <property type="term" value="C:plasma membrane"/>
    <property type="evidence" value="ECO:0007669"/>
    <property type="project" value="UniProtKB-SubCell"/>
</dbReference>
<protein>
    <submittedName>
        <fullName evidence="8">ABC superfamily ATP binding cassette transporter, membrane protein</fullName>
    </submittedName>
</protein>
<reference evidence="8 9" key="1">
    <citation type="journal article" date="2015" name="Genome Announc.">
        <title>Expanding the biotechnology potential of lactobacilli through comparative genomics of 213 strains and associated genera.</title>
        <authorList>
            <person name="Sun Z."/>
            <person name="Harris H.M."/>
            <person name="McCann A."/>
            <person name="Guo C."/>
            <person name="Argimon S."/>
            <person name="Zhang W."/>
            <person name="Yang X."/>
            <person name="Jeffery I.B."/>
            <person name="Cooney J.C."/>
            <person name="Kagawa T.F."/>
            <person name="Liu W."/>
            <person name="Song Y."/>
            <person name="Salvetti E."/>
            <person name="Wrobel A."/>
            <person name="Rasinkangas P."/>
            <person name="Parkhill J."/>
            <person name="Rea M.C."/>
            <person name="O'Sullivan O."/>
            <person name="Ritari J."/>
            <person name="Douillard F.P."/>
            <person name="Paul Ross R."/>
            <person name="Yang R."/>
            <person name="Briner A.E."/>
            <person name="Felis G.E."/>
            <person name="de Vos W.M."/>
            <person name="Barrangou R."/>
            <person name="Klaenhammer T.R."/>
            <person name="Caufield P.W."/>
            <person name="Cui Y."/>
            <person name="Zhang H."/>
            <person name="O'Toole P.W."/>
        </authorList>
    </citation>
    <scope>NUCLEOTIDE SEQUENCE [LARGE SCALE GENOMIC DNA]</scope>
    <source>
        <strain evidence="8 9">DSM 16982</strain>
    </source>
</reference>
<keyword evidence="9" id="KW-1185">Reference proteome</keyword>
<evidence type="ECO:0000256" key="1">
    <source>
        <dbReference type="ARBA" id="ARBA00004651"/>
    </source>
</evidence>